<accession>A0AAN8PJZ6</accession>
<sequence length="140" mass="15650">MPKLSMVLKQCGKTINLAKQSAYQVPRKPPLNTLIFEKLPEPKCGDKITCGIKGPPITKPVRVCTKEDMQAFYCPPVPCDCKMKPPPLTLPQKIVKMTILLIKSLIVGGLVYYTWSEGLWSDSERTSIIYDKLTAPKEAK</sequence>
<proteinExistence type="predicted"/>
<gene>
    <name evidence="1" type="ORF">RUM43_009996</name>
</gene>
<evidence type="ECO:0000313" key="1">
    <source>
        <dbReference type="EMBL" id="KAK6636336.1"/>
    </source>
</evidence>
<name>A0AAN8PJZ6_POLSC</name>
<evidence type="ECO:0008006" key="3">
    <source>
        <dbReference type="Google" id="ProtNLM"/>
    </source>
</evidence>
<dbReference type="Proteomes" id="UP001372834">
    <property type="component" value="Unassembled WGS sequence"/>
</dbReference>
<reference evidence="1 2" key="1">
    <citation type="submission" date="2023-10" db="EMBL/GenBank/DDBJ databases">
        <title>Genomes of two closely related lineages of the louse Polyplax serrata with different host specificities.</title>
        <authorList>
            <person name="Martinu J."/>
            <person name="Tarabai H."/>
            <person name="Stefka J."/>
            <person name="Hypsa V."/>
        </authorList>
    </citation>
    <scope>NUCLEOTIDE SEQUENCE [LARGE SCALE GENOMIC DNA]</scope>
    <source>
        <strain evidence="1">HR10_N</strain>
    </source>
</reference>
<protein>
    <recommendedName>
        <fullName evidence="3">MICOS complex subunit MIC13</fullName>
    </recommendedName>
</protein>
<organism evidence="1 2">
    <name type="scientific">Polyplax serrata</name>
    <name type="common">Common mouse louse</name>
    <dbReference type="NCBI Taxonomy" id="468196"/>
    <lineage>
        <taxon>Eukaryota</taxon>
        <taxon>Metazoa</taxon>
        <taxon>Ecdysozoa</taxon>
        <taxon>Arthropoda</taxon>
        <taxon>Hexapoda</taxon>
        <taxon>Insecta</taxon>
        <taxon>Pterygota</taxon>
        <taxon>Neoptera</taxon>
        <taxon>Paraneoptera</taxon>
        <taxon>Psocodea</taxon>
        <taxon>Troctomorpha</taxon>
        <taxon>Phthiraptera</taxon>
        <taxon>Anoplura</taxon>
        <taxon>Polyplacidae</taxon>
        <taxon>Polyplax</taxon>
    </lineage>
</organism>
<dbReference type="EMBL" id="JAWJWE010000004">
    <property type="protein sequence ID" value="KAK6636336.1"/>
    <property type="molecule type" value="Genomic_DNA"/>
</dbReference>
<evidence type="ECO:0000313" key="2">
    <source>
        <dbReference type="Proteomes" id="UP001372834"/>
    </source>
</evidence>
<dbReference type="AlphaFoldDB" id="A0AAN8PJZ6"/>
<comment type="caution">
    <text evidence="1">The sequence shown here is derived from an EMBL/GenBank/DDBJ whole genome shotgun (WGS) entry which is preliminary data.</text>
</comment>